<evidence type="ECO:0000256" key="3">
    <source>
        <dbReference type="ARBA" id="ARBA00010688"/>
    </source>
</evidence>
<evidence type="ECO:0000313" key="12">
    <source>
        <dbReference type="Proteomes" id="UP001054252"/>
    </source>
</evidence>
<dbReference type="GO" id="GO:0006555">
    <property type="term" value="P:methionine metabolic process"/>
    <property type="evidence" value="ECO:0007669"/>
    <property type="project" value="InterPro"/>
</dbReference>
<evidence type="ECO:0000256" key="4">
    <source>
        <dbReference type="ARBA" id="ARBA00022630"/>
    </source>
</evidence>
<dbReference type="InterPro" id="IPR002173">
    <property type="entry name" value="Carboh/pur_kinase_PfkB_CS"/>
</dbReference>
<evidence type="ECO:0000256" key="1">
    <source>
        <dbReference type="ARBA" id="ARBA00001974"/>
    </source>
</evidence>
<dbReference type="InterPro" id="IPR050306">
    <property type="entry name" value="PfkB_Carbo_kinase"/>
</dbReference>
<evidence type="ECO:0000256" key="9">
    <source>
        <dbReference type="RuleBase" id="RU003862"/>
    </source>
</evidence>
<name>A0AAV5KNP9_9ROSI</name>
<dbReference type="Pfam" id="PF00294">
    <property type="entry name" value="PfkB"/>
    <property type="match status" value="1"/>
</dbReference>
<evidence type="ECO:0000256" key="2">
    <source>
        <dbReference type="ARBA" id="ARBA00004777"/>
    </source>
</evidence>
<dbReference type="GO" id="GO:0004489">
    <property type="term" value="F:methylenetetrahydrofolate reductase [NAD(P)H] activity"/>
    <property type="evidence" value="ECO:0007669"/>
    <property type="project" value="InterPro"/>
</dbReference>
<keyword evidence="8 9" id="KW-0560">Oxidoreductase</keyword>
<evidence type="ECO:0000259" key="10">
    <source>
        <dbReference type="Pfam" id="PF00294"/>
    </source>
</evidence>
<keyword evidence="5" id="KW-0808">Transferase</keyword>
<dbReference type="GO" id="GO:0016301">
    <property type="term" value="F:kinase activity"/>
    <property type="evidence" value="ECO:0007669"/>
    <property type="project" value="UniProtKB-KW"/>
</dbReference>
<dbReference type="PROSITE" id="PS00584">
    <property type="entry name" value="PFKB_KINASES_2"/>
    <property type="match status" value="1"/>
</dbReference>
<dbReference type="InterPro" id="IPR003171">
    <property type="entry name" value="Mehydrof_redctse-like"/>
</dbReference>
<feature type="domain" description="Carbohydrate kinase PfkB" evidence="10">
    <location>
        <begin position="375"/>
        <end position="445"/>
    </location>
</feature>
<evidence type="ECO:0000313" key="11">
    <source>
        <dbReference type="EMBL" id="GKV26208.1"/>
    </source>
</evidence>
<dbReference type="PANTHER" id="PTHR43085">
    <property type="entry name" value="HEXOKINASE FAMILY MEMBER"/>
    <property type="match status" value="1"/>
</dbReference>
<evidence type="ECO:0000256" key="6">
    <source>
        <dbReference type="ARBA" id="ARBA00022777"/>
    </source>
</evidence>
<keyword evidence="4 9" id="KW-0285">Flavoprotein</keyword>
<evidence type="ECO:0000256" key="7">
    <source>
        <dbReference type="ARBA" id="ARBA00022827"/>
    </source>
</evidence>
<comment type="caution">
    <text evidence="11">The sequence shown here is derived from an EMBL/GenBank/DDBJ whole genome shotgun (WGS) entry which is preliminary data.</text>
</comment>
<reference evidence="11 12" key="1">
    <citation type="journal article" date="2021" name="Commun. Biol.">
        <title>The genome of Shorea leprosula (Dipterocarpaceae) highlights the ecological relevance of drought in aseasonal tropical rainforests.</title>
        <authorList>
            <person name="Ng K.K.S."/>
            <person name="Kobayashi M.J."/>
            <person name="Fawcett J.A."/>
            <person name="Hatakeyama M."/>
            <person name="Paape T."/>
            <person name="Ng C.H."/>
            <person name="Ang C.C."/>
            <person name="Tnah L.H."/>
            <person name="Lee C.T."/>
            <person name="Nishiyama T."/>
            <person name="Sese J."/>
            <person name="O'Brien M.J."/>
            <person name="Copetti D."/>
            <person name="Mohd Noor M.I."/>
            <person name="Ong R.C."/>
            <person name="Putra M."/>
            <person name="Sireger I.Z."/>
            <person name="Indrioko S."/>
            <person name="Kosugi Y."/>
            <person name="Izuno A."/>
            <person name="Isagi Y."/>
            <person name="Lee S.L."/>
            <person name="Shimizu K.K."/>
        </authorList>
    </citation>
    <scope>NUCLEOTIDE SEQUENCE [LARGE SCALE GENOMIC DNA]</scope>
    <source>
        <strain evidence="11">214</strain>
    </source>
</reference>
<dbReference type="InterPro" id="IPR029041">
    <property type="entry name" value="FAD-linked_oxidoreductase-like"/>
</dbReference>
<dbReference type="GO" id="GO:0010264">
    <property type="term" value="P:myo-inositol hexakisphosphate biosynthetic process"/>
    <property type="evidence" value="ECO:0007669"/>
    <property type="project" value="TreeGrafter"/>
</dbReference>
<gene>
    <name evidence="11" type="ORF">SLEP1_g35551</name>
</gene>
<comment type="cofactor">
    <cofactor evidence="1 9">
        <name>FAD</name>
        <dbReference type="ChEBI" id="CHEBI:57692"/>
    </cofactor>
</comment>
<keyword evidence="12" id="KW-1185">Reference proteome</keyword>
<dbReference type="InterPro" id="IPR011611">
    <property type="entry name" value="PfkB_dom"/>
</dbReference>
<comment type="similarity">
    <text evidence="9">Belongs to the methylenetetrahydrofolate reductase family.</text>
</comment>
<dbReference type="SUPFAM" id="SSF53613">
    <property type="entry name" value="Ribokinase-like"/>
    <property type="match status" value="1"/>
</dbReference>
<dbReference type="PANTHER" id="PTHR43085:SF13">
    <property type="entry name" value="INOSITOL 3-KINASE"/>
    <property type="match status" value="1"/>
</dbReference>
<proteinExistence type="inferred from homology"/>
<dbReference type="Proteomes" id="UP001054252">
    <property type="component" value="Unassembled WGS sequence"/>
</dbReference>
<accession>A0AAV5KNP9</accession>
<dbReference type="Pfam" id="PF02219">
    <property type="entry name" value="MTHFR"/>
    <property type="match status" value="1"/>
</dbReference>
<organism evidence="11 12">
    <name type="scientific">Rubroshorea leprosula</name>
    <dbReference type="NCBI Taxonomy" id="152421"/>
    <lineage>
        <taxon>Eukaryota</taxon>
        <taxon>Viridiplantae</taxon>
        <taxon>Streptophyta</taxon>
        <taxon>Embryophyta</taxon>
        <taxon>Tracheophyta</taxon>
        <taxon>Spermatophyta</taxon>
        <taxon>Magnoliopsida</taxon>
        <taxon>eudicotyledons</taxon>
        <taxon>Gunneridae</taxon>
        <taxon>Pentapetalae</taxon>
        <taxon>rosids</taxon>
        <taxon>malvids</taxon>
        <taxon>Malvales</taxon>
        <taxon>Dipterocarpaceae</taxon>
        <taxon>Rubroshorea</taxon>
    </lineage>
</organism>
<dbReference type="InterPro" id="IPR029056">
    <property type="entry name" value="Ribokinase-like"/>
</dbReference>
<dbReference type="AlphaFoldDB" id="A0AAV5KNP9"/>
<evidence type="ECO:0000256" key="5">
    <source>
        <dbReference type="ARBA" id="ARBA00022679"/>
    </source>
</evidence>
<comment type="similarity">
    <text evidence="3">Belongs to the carbohydrate kinase PfkB family.</text>
</comment>
<dbReference type="Gene3D" id="3.20.20.220">
    <property type="match status" value="1"/>
</dbReference>
<keyword evidence="6" id="KW-0418">Kinase</keyword>
<dbReference type="EMBL" id="BPVZ01000071">
    <property type="protein sequence ID" value="GKV26208.1"/>
    <property type="molecule type" value="Genomic_DNA"/>
</dbReference>
<protein>
    <recommendedName>
        <fullName evidence="9">Methylenetetrahydrofolate reductase</fullName>
    </recommendedName>
</protein>
<dbReference type="Gene3D" id="3.40.1190.20">
    <property type="match status" value="1"/>
</dbReference>
<dbReference type="SUPFAM" id="SSF51730">
    <property type="entry name" value="FAD-linked oxidoreductase"/>
    <property type="match status" value="1"/>
</dbReference>
<evidence type="ECO:0000256" key="8">
    <source>
        <dbReference type="ARBA" id="ARBA00023002"/>
    </source>
</evidence>
<sequence>MKVIDKIRALVEEQNKVVFSFEYFPPKTEDVVDNLFERMDRMVAHNPAFCDITWGTGGSTADLTFDIANKMQNIIFVETMMHLTCTNMPVEKIDHAFGTIKSNGIQNVLALRGGPPHGQDKFVQATVPKKDLQEVNHKVCFDVEIAGKPAETPPTIRAPSSSLCSPMGTTLKSSQTQASSHSVLIVGNYCHDVLLRNGTIIAETIGGAVSFISNVFDALSVSCHLTSKVGQDFKYSVRYEPIVVSSARTTVFHAEFGVGLRGNGHQDRVLKRVEACEPIHAADLPDMRFDFGMAVGVGGEILPETLQRMVEICDVVLVDIQALIRVFDGNDGTMKLVGLKESGFYHLLPRIGFLKASGEEALFMDVEEVRKWCCVVVTHGKDGCKLYWKDGEMKIRPFSANQIDPTGAGDSHLGGFVAGLVHRLAVPDAALLGNFFGSLTVAQIGLPKFDFRLLQKVKDEVQRRKMQYRSDSRVEELKHMNPAGHEEFHASLTAVKSMSTHPIEECEQDFLVPLPPPKAVEQVSKDEDTRNSMLP</sequence>
<comment type="pathway">
    <text evidence="2 9">One-carbon metabolism; tetrahydrofolate interconversion.</text>
</comment>
<keyword evidence="7 9" id="KW-0274">FAD</keyword>